<gene>
    <name evidence="3" type="ORF">A1O7_03999</name>
</gene>
<dbReference type="STRING" id="1182544.W9VVQ0"/>
<accession>W9VVQ0</accession>
<evidence type="ECO:0000313" key="3">
    <source>
        <dbReference type="EMBL" id="EXJ59852.1"/>
    </source>
</evidence>
<proteinExistence type="predicted"/>
<dbReference type="RefSeq" id="XP_007756205.1">
    <property type="nucleotide sequence ID" value="XM_007758015.1"/>
</dbReference>
<organism evidence="3 4">
    <name type="scientific">Cladophialophora yegresii CBS 114405</name>
    <dbReference type="NCBI Taxonomy" id="1182544"/>
    <lineage>
        <taxon>Eukaryota</taxon>
        <taxon>Fungi</taxon>
        <taxon>Dikarya</taxon>
        <taxon>Ascomycota</taxon>
        <taxon>Pezizomycotina</taxon>
        <taxon>Eurotiomycetes</taxon>
        <taxon>Chaetothyriomycetidae</taxon>
        <taxon>Chaetothyriales</taxon>
        <taxon>Herpotrichiellaceae</taxon>
        <taxon>Cladophialophora</taxon>
    </lineage>
</organism>
<dbReference type="InterPro" id="IPR019327">
    <property type="entry name" value="WKF"/>
</dbReference>
<feature type="compositionally biased region" description="Polar residues" evidence="1">
    <location>
        <begin position="361"/>
        <end position="370"/>
    </location>
</feature>
<comment type="caution">
    <text evidence="3">The sequence shown here is derived from an EMBL/GenBank/DDBJ whole genome shotgun (WGS) entry which is preliminary data.</text>
</comment>
<feature type="compositionally biased region" description="Polar residues" evidence="1">
    <location>
        <begin position="258"/>
        <end position="271"/>
    </location>
</feature>
<feature type="compositionally biased region" description="Polar residues" evidence="1">
    <location>
        <begin position="99"/>
        <end position="128"/>
    </location>
</feature>
<feature type="domain" description="WKF" evidence="2">
    <location>
        <begin position="159"/>
        <end position="221"/>
    </location>
</feature>
<feature type="region of interest" description="Disordered" evidence="1">
    <location>
        <begin position="304"/>
        <end position="393"/>
    </location>
</feature>
<feature type="compositionally biased region" description="Polar residues" evidence="1">
    <location>
        <begin position="26"/>
        <end position="44"/>
    </location>
</feature>
<dbReference type="HOGENOM" id="CLU_045013_0_0_1"/>
<dbReference type="EMBL" id="AMGW01000003">
    <property type="protein sequence ID" value="EXJ59852.1"/>
    <property type="molecule type" value="Genomic_DNA"/>
</dbReference>
<dbReference type="OrthoDB" id="10261563at2759"/>
<dbReference type="PANTHER" id="PTHR22306">
    <property type="entry name" value="CHROMOSOME 7 OPEN READING FRAME 50"/>
    <property type="match status" value="1"/>
</dbReference>
<evidence type="ECO:0000256" key="1">
    <source>
        <dbReference type="SAM" id="MobiDB-lite"/>
    </source>
</evidence>
<dbReference type="Proteomes" id="UP000019473">
    <property type="component" value="Unassembled WGS sequence"/>
</dbReference>
<name>W9VVQ0_9EURO</name>
<dbReference type="GeneID" id="19178590"/>
<dbReference type="VEuPathDB" id="FungiDB:A1O7_03999"/>
<dbReference type="PANTHER" id="PTHR22306:SF2">
    <property type="entry name" value="CHROMOSOME 7 OPEN READING FRAME 50"/>
    <property type="match status" value="1"/>
</dbReference>
<evidence type="ECO:0000259" key="2">
    <source>
        <dbReference type="Pfam" id="PF10180"/>
    </source>
</evidence>
<feature type="region of interest" description="Disordered" evidence="1">
    <location>
        <begin position="26"/>
        <end position="150"/>
    </location>
</feature>
<reference evidence="3 4" key="1">
    <citation type="submission" date="2013-03" db="EMBL/GenBank/DDBJ databases">
        <title>The Genome Sequence of Cladophialophora yegresii CBS 114405.</title>
        <authorList>
            <consortium name="The Broad Institute Genomics Platform"/>
            <person name="Cuomo C."/>
            <person name="de Hoog S."/>
            <person name="Gorbushina A."/>
            <person name="Walker B."/>
            <person name="Young S.K."/>
            <person name="Zeng Q."/>
            <person name="Gargeya S."/>
            <person name="Fitzgerald M."/>
            <person name="Haas B."/>
            <person name="Abouelleil A."/>
            <person name="Allen A.W."/>
            <person name="Alvarado L."/>
            <person name="Arachchi H.M."/>
            <person name="Berlin A.M."/>
            <person name="Chapman S.B."/>
            <person name="Gainer-Dewar J."/>
            <person name="Goldberg J."/>
            <person name="Griggs A."/>
            <person name="Gujja S."/>
            <person name="Hansen M."/>
            <person name="Howarth C."/>
            <person name="Imamovic A."/>
            <person name="Ireland A."/>
            <person name="Larimer J."/>
            <person name="McCowan C."/>
            <person name="Murphy C."/>
            <person name="Pearson M."/>
            <person name="Poon T.W."/>
            <person name="Priest M."/>
            <person name="Roberts A."/>
            <person name="Saif S."/>
            <person name="Shea T."/>
            <person name="Sisk P."/>
            <person name="Sykes S."/>
            <person name="Wortman J."/>
            <person name="Nusbaum C."/>
            <person name="Birren B."/>
        </authorList>
    </citation>
    <scope>NUCLEOTIDE SEQUENCE [LARGE SCALE GENOMIC DNA]</scope>
    <source>
        <strain evidence="3 4">CBS 114405</strain>
    </source>
</reference>
<dbReference type="eggNOG" id="KOG4829">
    <property type="taxonomic scope" value="Eukaryota"/>
</dbReference>
<dbReference type="Pfam" id="PF10180">
    <property type="entry name" value="WKF"/>
    <property type="match status" value="1"/>
</dbReference>
<protein>
    <recommendedName>
        <fullName evidence="2">WKF domain-containing protein</fullName>
    </recommendedName>
</protein>
<evidence type="ECO:0000313" key="4">
    <source>
        <dbReference type="Proteomes" id="UP000019473"/>
    </source>
</evidence>
<dbReference type="AlphaFoldDB" id="W9VVQ0"/>
<feature type="region of interest" description="Disordered" evidence="1">
    <location>
        <begin position="223"/>
        <end position="272"/>
    </location>
</feature>
<sequence length="393" mass="42764">MAVEMGQAIIPAWKRLGLKLKFAQEVSETPSKNANITAETQARVNPSEDQEPNTSERPRKKRKTDSKPKEIRAHSSPASDHSQKPTAGDKVASGVNPKKQVSFSADTKGASATTNDGLVPFESTNGEAQASAAGKKPPRRKAAKKSQQLPVQKANTALDYLTQYDIARPSWKFNKNRETWILKHIFSESDIPRDYDFALSRYIHGLKGVGARERLKSQCMESVAKGNGGQKDVNDAGNSFASGRDEQYAQRFKRELSESTSSDSANENSTDQDLEYRSWIRAQPRSKLLLLAIAVDGVSLNLNGSGPKSEPEQAGDADNGPPPKVKKRKNRTAVVEYDSSSSSSSSDSSEPESESESQSEQRGVQVTNDQTSEDETSSSGSDSESSSDDDSRS</sequence>
<keyword evidence="4" id="KW-1185">Reference proteome</keyword>
<feature type="compositionally biased region" description="Low complexity" evidence="1">
    <location>
        <begin position="339"/>
        <end position="348"/>
    </location>
</feature>
<feature type="compositionally biased region" description="Basic and acidic residues" evidence="1">
    <location>
        <begin position="243"/>
        <end position="257"/>
    </location>
</feature>